<dbReference type="InterPro" id="IPR005225">
    <property type="entry name" value="Small_GTP-bd"/>
</dbReference>
<protein>
    <submittedName>
        <fullName evidence="5">Small GTPase Cdc42</fullName>
    </submittedName>
</protein>
<dbReference type="PANTHER" id="PTHR24072">
    <property type="entry name" value="RHO FAMILY GTPASE"/>
    <property type="match status" value="1"/>
</dbReference>
<dbReference type="FunFam" id="3.40.50.300:FF:001179">
    <property type="entry name" value="Rho family GTPase"/>
    <property type="match status" value="1"/>
</dbReference>
<keyword evidence="3" id="KW-0547">Nucleotide-binding</keyword>
<dbReference type="Gene3D" id="3.40.50.300">
    <property type="entry name" value="P-loop containing nucleotide triphosphate hydrolases"/>
    <property type="match status" value="1"/>
</dbReference>
<comment type="similarity">
    <text evidence="1">Belongs to the small GTPase superfamily. Rho family.</text>
</comment>
<accession>A0AAD6WWK7</accession>
<dbReference type="SMART" id="SM00173">
    <property type="entry name" value="RAS"/>
    <property type="match status" value="1"/>
</dbReference>
<dbReference type="GO" id="GO:0003924">
    <property type="term" value="F:GTPase activity"/>
    <property type="evidence" value="ECO:0007669"/>
    <property type="project" value="InterPro"/>
</dbReference>
<dbReference type="CDD" id="cd00157">
    <property type="entry name" value="Rho"/>
    <property type="match status" value="1"/>
</dbReference>
<sequence length="193" mass="21253">MDAIKLVLVGECGVGKTSLLFSHTSNYFPTGDGPSIFDSWAETITVGTETYSLELWDTASQPEYHRLRQLSYLRTDAFLICFSVGSPASFDNIKETWYPELQHHCPDLPFLLVATKIDLGDSSIKNAASGVGERLVTTAQGVELAEKLGAEKYLERSAKTHQGLKNIFDEGIATAVKYKTSVARKRTTKCIVV</sequence>
<dbReference type="SMART" id="SM00174">
    <property type="entry name" value="RHO"/>
    <property type="match status" value="1"/>
</dbReference>
<evidence type="ECO:0000313" key="5">
    <source>
        <dbReference type="EMBL" id="KAJ7030098.1"/>
    </source>
</evidence>
<keyword evidence="4" id="KW-0342">GTP-binding</keyword>
<organism evidence="5 6">
    <name type="scientific">Mycena alexandri</name>
    <dbReference type="NCBI Taxonomy" id="1745969"/>
    <lineage>
        <taxon>Eukaryota</taxon>
        <taxon>Fungi</taxon>
        <taxon>Dikarya</taxon>
        <taxon>Basidiomycota</taxon>
        <taxon>Agaricomycotina</taxon>
        <taxon>Agaricomycetes</taxon>
        <taxon>Agaricomycetidae</taxon>
        <taxon>Agaricales</taxon>
        <taxon>Marasmiineae</taxon>
        <taxon>Mycenaceae</taxon>
        <taxon>Mycena</taxon>
    </lineage>
</organism>
<dbReference type="AlphaFoldDB" id="A0AAD6WWK7"/>
<keyword evidence="6" id="KW-1185">Reference proteome</keyword>
<evidence type="ECO:0000256" key="4">
    <source>
        <dbReference type="ARBA" id="ARBA00023134"/>
    </source>
</evidence>
<evidence type="ECO:0000313" key="6">
    <source>
        <dbReference type="Proteomes" id="UP001218188"/>
    </source>
</evidence>
<keyword evidence="2" id="KW-0488">Methylation</keyword>
<name>A0AAD6WWK7_9AGAR</name>
<dbReference type="InterPro" id="IPR001806">
    <property type="entry name" value="Small_GTPase"/>
</dbReference>
<dbReference type="Pfam" id="PF00071">
    <property type="entry name" value="Ras"/>
    <property type="match status" value="1"/>
</dbReference>
<reference evidence="5" key="1">
    <citation type="submission" date="2023-03" db="EMBL/GenBank/DDBJ databases">
        <title>Massive genome expansion in bonnet fungi (Mycena s.s.) driven by repeated elements and novel gene families across ecological guilds.</title>
        <authorList>
            <consortium name="Lawrence Berkeley National Laboratory"/>
            <person name="Harder C.B."/>
            <person name="Miyauchi S."/>
            <person name="Viragh M."/>
            <person name="Kuo A."/>
            <person name="Thoen E."/>
            <person name="Andreopoulos B."/>
            <person name="Lu D."/>
            <person name="Skrede I."/>
            <person name="Drula E."/>
            <person name="Henrissat B."/>
            <person name="Morin E."/>
            <person name="Kohler A."/>
            <person name="Barry K."/>
            <person name="LaButti K."/>
            <person name="Morin E."/>
            <person name="Salamov A."/>
            <person name="Lipzen A."/>
            <person name="Mereny Z."/>
            <person name="Hegedus B."/>
            <person name="Baldrian P."/>
            <person name="Stursova M."/>
            <person name="Weitz H."/>
            <person name="Taylor A."/>
            <person name="Grigoriev I.V."/>
            <person name="Nagy L.G."/>
            <person name="Martin F."/>
            <person name="Kauserud H."/>
        </authorList>
    </citation>
    <scope>NUCLEOTIDE SEQUENCE</scope>
    <source>
        <strain evidence="5">CBHHK200</strain>
    </source>
</reference>
<evidence type="ECO:0000256" key="3">
    <source>
        <dbReference type="ARBA" id="ARBA00022741"/>
    </source>
</evidence>
<evidence type="ECO:0000256" key="1">
    <source>
        <dbReference type="ARBA" id="ARBA00010142"/>
    </source>
</evidence>
<proteinExistence type="inferred from homology"/>
<dbReference type="Proteomes" id="UP001218188">
    <property type="component" value="Unassembled WGS sequence"/>
</dbReference>
<dbReference type="InterPro" id="IPR003578">
    <property type="entry name" value="Small_GTPase_Rho"/>
</dbReference>
<dbReference type="NCBIfam" id="TIGR00231">
    <property type="entry name" value="small_GTP"/>
    <property type="match status" value="1"/>
</dbReference>
<evidence type="ECO:0000256" key="2">
    <source>
        <dbReference type="ARBA" id="ARBA00022481"/>
    </source>
</evidence>
<dbReference type="PROSITE" id="PS51419">
    <property type="entry name" value="RAB"/>
    <property type="match status" value="1"/>
</dbReference>
<dbReference type="PROSITE" id="PS51420">
    <property type="entry name" value="RHO"/>
    <property type="match status" value="1"/>
</dbReference>
<dbReference type="EMBL" id="JARJCM010000094">
    <property type="protein sequence ID" value="KAJ7030098.1"/>
    <property type="molecule type" value="Genomic_DNA"/>
</dbReference>
<comment type="caution">
    <text evidence="5">The sequence shown here is derived from an EMBL/GenBank/DDBJ whole genome shotgun (WGS) entry which is preliminary data.</text>
</comment>
<dbReference type="PROSITE" id="PS51421">
    <property type="entry name" value="RAS"/>
    <property type="match status" value="1"/>
</dbReference>
<dbReference type="GO" id="GO:0007264">
    <property type="term" value="P:small GTPase-mediated signal transduction"/>
    <property type="evidence" value="ECO:0007669"/>
    <property type="project" value="InterPro"/>
</dbReference>
<gene>
    <name evidence="5" type="ORF">C8F04DRAFT_1368057</name>
</gene>
<dbReference type="GO" id="GO:0005525">
    <property type="term" value="F:GTP binding"/>
    <property type="evidence" value="ECO:0007669"/>
    <property type="project" value="UniProtKB-KW"/>
</dbReference>
<dbReference type="InterPro" id="IPR027417">
    <property type="entry name" value="P-loop_NTPase"/>
</dbReference>
<dbReference type="SUPFAM" id="SSF52540">
    <property type="entry name" value="P-loop containing nucleoside triphosphate hydrolases"/>
    <property type="match status" value="1"/>
</dbReference>
<dbReference type="PRINTS" id="PR00449">
    <property type="entry name" value="RASTRNSFRMNG"/>
</dbReference>
<dbReference type="SMART" id="SM00175">
    <property type="entry name" value="RAB"/>
    <property type="match status" value="1"/>
</dbReference>